<dbReference type="PROSITE" id="PS50004">
    <property type="entry name" value="C2"/>
    <property type="match status" value="1"/>
</dbReference>
<dbReference type="FunFam" id="2.60.40.150:FF:000104">
    <property type="entry name" value="coiled-coil and C2 domain-containing protein 1B"/>
    <property type="match status" value="1"/>
</dbReference>
<evidence type="ECO:0000256" key="4">
    <source>
        <dbReference type="SAM" id="MobiDB-lite"/>
    </source>
</evidence>
<evidence type="ECO:0000256" key="3">
    <source>
        <dbReference type="ARBA" id="ARBA00068693"/>
    </source>
</evidence>
<feature type="region of interest" description="Disordered" evidence="4">
    <location>
        <begin position="219"/>
        <end position="314"/>
    </location>
</feature>
<proteinExistence type="inferred from homology"/>
<dbReference type="CDD" id="cd08690">
    <property type="entry name" value="C2_Freud-1"/>
    <property type="match status" value="1"/>
</dbReference>
<evidence type="ECO:0000259" key="5">
    <source>
        <dbReference type="PROSITE" id="PS50004"/>
    </source>
</evidence>
<sequence length="645" mass="71710">MLKAARQGKPVAEEEMPPPVACGKPASPTEASPFPAAAKEEPLSPSETESSSNQVLPQSSEVSAPAAEEQAARHGEDDTKTLLTSRQREYKTAAVRAKQSGDLEKAKEYMKIIKKIGPMLEAVDSGQPVDLSQMPPALTDLTIKTPEASEPQPSVPAATPAPASSVSQALQQRMERYKSAAQQAKANGDDRKARMHERIVKQYQDAIRAHKAGRQVNLAELPVPPGFPPFPGMENAEGEGSVEKALEAAHKLANAKEDEDAEEEDDEDEEPAKKPNPQRPIQVVKPQVSPAAPQPDEMSLKAKGAGTTASPENLPPAVQEQMEFLENRRRQYRKAALQAKQNNNLELAKQHMRVAHVLQASIDKLKSGTLVDISKVPPPPMDEDSDFVVVEHEDSRPPQNSDEVYAQLIKLLQEQHEKCMRYSKQFTHMGNVAETTRFEKMAEDCKKNCEILHLSQAQGLDPPPYHFEDKTLKIVRVFSELSSTEMLLIIVRGINLPAPSGMAPNDLHAFVKFEFPYPSTEQPQKNKTYVVKNTNSPEYEQSFKLNINRNHRGFKRVVQAKGIKFEIFHKGVFLLKSDKQIGTASVKLDKLETQCEIREIVEIFDGRKPTGGKLEVKIRLREPLNGQDLQTVTEKWLVMDPVTRK</sequence>
<protein>
    <recommendedName>
        <fullName evidence="3">Coiled-coil and C2 domain-containing protein 1B</fullName>
    </recommendedName>
</protein>
<dbReference type="Pfam" id="PF21528">
    <property type="entry name" value="CC2D1A-B_DM14"/>
    <property type="match status" value="3"/>
</dbReference>
<feature type="compositionally biased region" description="Pro residues" evidence="4">
    <location>
        <begin position="222"/>
        <end position="231"/>
    </location>
</feature>
<dbReference type="GO" id="GO:0001227">
    <property type="term" value="F:DNA-binding transcription repressor activity, RNA polymerase II-specific"/>
    <property type="evidence" value="ECO:0007669"/>
    <property type="project" value="InterPro"/>
</dbReference>
<feature type="region of interest" description="Disordered" evidence="4">
    <location>
        <begin position="145"/>
        <end position="193"/>
    </location>
</feature>
<dbReference type="AlphaFoldDB" id="A0A8J6EII2"/>
<comment type="similarity">
    <text evidence="1">Belongs to the CC2D1 family.</text>
</comment>
<feature type="compositionally biased region" description="Basic and acidic residues" evidence="4">
    <location>
        <begin position="70"/>
        <end position="91"/>
    </location>
</feature>
<dbReference type="InterPro" id="IPR037772">
    <property type="entry name" value="C2_Freud"/>
</dbReference>
<dbReference type="InterPro" id="IPR035892">
    <property type="entry name" value="C2_domain_sf"/>
</dbReference>
<comment type="caution">
    <text evidence="6">The sequence shown here is derived from an EMBL/GenBank/DDBJ whole genome shotgun (WGS) entry which is preliminary data.</text>
</comment>
<dbReference type="SMART" id="SM00685">
    <property type="entry name" value="DM14"/>
    <property type="match status" value="3"/>
</dbReference>
<feature type="region of interest" description="Disordered" evidence="4">
    <location>
        <begin position="1"/>
        <end position="100"/>
    </location>
</feature>
<keyword evidence="7" id="KW-1185">Reference proteome</keyword>
<dbReference type="SUPFAM" id="SSF49562">
    <property type="entry name" value="C2 domain (Calcium/lipid-binding domain, CaLB)"/>
    <property type="match status" value="1"/>
</dbReference>
<evidence type="ECO:0000313" key="7">
    <source>
        <dbReference type="Proteomes" id="UP000770717"/>
    </source>
</evidence>
<evidence type="ECO:0000256" key="1">
    <source>
        <dbReference type="ARBA" id="ARBA00010672"/>
    </source>
</evidence>
<feature type="compositionally biased region" description="Polar residues" evidence="4">
    <location>
        <begin position="53"/>
        <end position="62"/>
    </location>
</feature>
<keyword evidence="2" id="KW-0175">Coiled coil</keyword>
<dbReference type="Gene3D" id="2.60.40.150">
    <property type="entry name" value="C2 domain"/>
    <property type="match status" value="1"/>
</dbReference>
<dbReference type="PANTHER" id="PTHR13076:SF5">
    <property type="entry name" value="COILED-COIL AND C2 DOMAIN-CONTAINING PROTEIN 1B"/>
    <property type="match status" value="1"/>
</dbReference>
<feature type="compositionally biased region" description="Low complexity" evidence="4">
    <location>
        <begin position="151"/>
        <end position="169"/>
    </location>
</feature>
<feature type="compositionally biased region" description="Low complexity" evidence="4">
    <location>
        <begin position="43"/>
        <end position="52"/>
    </location>
</feature>
<dbReference type="InterPro" id="IPR000008">
    <property type="entry name" value="C2_dom"/>
</dbReference>
<evidence type="ECO:0000256" key="2">
    <source>
        <dbReference type="ARBA" id="ARBA00023054"/>
    </source>
</evidence>
<dbReference type="SMART" id="SM00239">
    <property type="entry name" value="C2"/>
    <property type="match status" value="1"/>
</dbReference>
<reference evidence="6" key="1">
    <citation type="thesis" date="2020" institute="ProQuest LLC" country="789 East Eisenhower Parkway, Ann Arbor, MI, USA">
        <title>Comparative Genomics and Chromosome Evolution.</title>
        <authorList>
            <person name="Mudd A.B."/>
        </authorList>
    </citation>
    <scope>NUCLEOTIDE SEQUENCE</scope>
    <source>
        <strain evidence="6">HN-11 Male</strain>
        <tissue evidence="6">Kidney and liver</tissue>
    </source>
</reference>
<feature type="compositionally biased region" description="Basic and acidic residues" evidence="4">
    <location>
        <begin position="241"/>
        <end position="256"/>
    </location>
</feature>
<feature type="domain" description="C2" evidence="5">
    <location>
        <begin position="466"/>
        <end position="601"/>
    </location>
</feature>
<dbReference type="PANTHER" id="PTHR13076">
    <property type="entry name" value="COILED-COIL AND C2 DOMAIN-CONTAINING PROTEIN 1-LIKE"/>
    <property type="match status" value="1"/>
</dbReference>
<feature type="compositionally biased region" description="Acidic residues" evidence="4">
    <location>
        <begin position="257"/>
        <end position="270"/>
    </location>
</feature>
<name>A0A8J6EII2_ELECQ</name>
<dbReference type="OrthoDB" id="19996at2759"/>
<gene>
    <name evidence="6" type="ORF">GDO78_019736</name>
</gene>
<dbReference type="InterPro" id="IPR006608">
    <property type="entry name" value="CC2D1A/B_DM14"/>
</dbReference>
<dbReference type="Pfam" id="PF00168">
    <property type="entry name" value="C2"/>
    <property type="match status" value="1"/>
</dbReference>
<accession>A0A8J6EII2</accession>
<organism evidence="6 7">
    <name type="scientific">Eleutherodactylus coqui</name>
    <name type="common">Puerto Rican coqui</name>
    <dbReference type="NCBI Taxonomy" id="57060"/>
    <lineage>
        <taxon>Eukaryota</taxon>
        <taxon>Metazoa</taxon>
        <taxon>Chordata</taxon>
        <taxon>Craniata</taxon>
        <taxon>Vertebrata</taxon>
        <taxon>Euteleostomi</taxon>
        <taxon>Amphibia</taxon>
        <taxon>Batrachia</taxon>
        <taxon>Anura</taxon>
        <taxon>Neobatrachia</taxon>
        <taxon>Hyloidea</taxon>
        <taxon>Eleutherodactylidae</taxon>
        <taxon>Eleutherodactylinae</taxon>
        <taxon>Eleutherodactylus</taxon>
        <taxon>Eleutherodactylus</taxon>
    </lineage>
</organism>
<dbReference type="Proteomes" id="UP000770717">
    <property type="component" value="Unassembled WGS sequence"/>
</dbReference>
<evidence type="ECO:0000313" key="6">
    <source>
        <dbReference type="EMBL" id="KAG9469753.1"/>
    </source>
</evidence>
<dbReference type="InterPro" id="IPR039725">
    <property type="entry name" value="CC2D1A/B"/>
</dbReference>
<dbReference type="EMBL" id="WNTK01000435">
    <property type="protein sequence ID" value="KAG9469753.1"/>
    <property type="molecule type" value="Genomic_DNA"/>
</dbReference>